<reference evidence="5 6" key="1">
    <citation type="journal article" date="2018" name="Plant J.">
        <title>Genome sequences of Chlorella sorokiniana UTEX 1602 and Micractinium conductrix SAG 241.80: implications to maltose excretion by a green alga.</title>
        <authorList>
            <person name="Arriola M.B."/>
            <person name="Velmurugan N."/>
            <person name="Zhang Y."/>
            <person name="Plunkett M.H."/>
            <person name="Hondzo H."/>
            <person name="Barney B.M."/>
        </authorList>
    </citation>
    <scope>NUCLEOTIDE SEQUENCE [LARGE SCALE GENOMIC DNA]</scope>
    <source>
        <strain evidence="5 6">SAG 241.80</strain>
    </source>
</reference>
<dbReference type="SMART" id="SM01413">
    <property type="entry name" value="Ribosomal_S19e"/>
    <property type="match status" value="1"/>
</dbReference>
<dbReference type="GO" id="GO:0003723">
    <property type="term" value="F:RNA binding"/>
    <property type="evidence" value="ECO:0007669"/>
    <property type="project" value="TreeGrafter"/>
</dbReference>
<name>A0A2P6VNJ6_9CHLO</name>
<keyword evidence="3" id="KW-0687">Ribonucleoprotein</keyword>
<dbReference type="Proteomes" id="UP000239649">
    <property type="component" value="Unassembled WGS sequence"/>
</dbReference>
<dbReference type="STRING" id="554055.A0A2P6VNJ6"/>
<dbReference type="PANTHER" id="PTHR11710">
    <property type="entry name" value="40S RIBOSOMAL PROTEIN S19"/>
    <property type="match status" value="1"/>
</dbReference>
<dbReference type="GO" id="GO:0000028">
    <property type="term" value="P:ribosomal small subunit assembly"/>
    <property type="evidence" value="ECO:0007669"/>
    <property type="project" value="TreeGrafter"/>
</dbReference>
<accession>A0A2P6VNJ6</accession>
<evidence type="ECO:0000256" key="3">
    <source>
        <dbReference type="ARBA" id="ARBA00023274"/>
    </source>
</evidence>
<dbReference type="SUPFAM" id="SSF46785">
    <property type="entry name" value="Winged helix' DNA-binding domain"/>
    <property type="match status" value="1"/>
</dbReference>
<organism evidence="5 6">
    <name type="scientific">Micractinium conductrix</name>
    <dbReference type="NCBI Taxonomy" id="554055"/>
    <lineage>
        <taxon>Eukaryota</taxon>
        <taxon>Viridiplantae</taxon>
        <taxon>Chlorophyta</taxon>
        <taxon>core chlorophytes</taxon>
        <taxon>Trebouxiophyceae</taxon>
        <taxon>Chlorellales</taxon>
        <taxon>Chlorellaceae</taxon>
        <taxon>Chlorella clade</taxon>
        <taxon>Micractinium</taxon>
    </lineage>
</organism>
<evidence type="ECO:0000256" key="2">
    <source>
        <dbReference type="ARBA" id="ARBA00022980"/>
    </source>
</evidence>
<evidence type="ECO:0000313" key="6">
    <source>
        <dbReference type="Proteomes" id="UP000239649"/>
    </source>
</evidence>
<dbReference type="InterPro" id="IPR036390">
    <property type="entry name" value="WH_DNA-bd_sf"/>
</dbReference>
<dbReference type="Pfam" id="PF01090">
    <property type="entry name" value="Ribosomal_S19e"/>
    <property type="match status" value="1"/>
</dbReference>
<dbReference type="OrthoDB" id="428974at2759"/>
<sequence length="157" mass="17139">MADEGPRGPTSVKDVPADKFIEAFAAYLKQTNKVQLPQYVDYVKTGAFKELSPLDPDWYYVRAAAIARRVYIAQGMGVGGFRRYFGGRSNAKGSATPEHHAKAAGGVIRHAMQQLEAMGLVEKNPAARGGRRITPEGQRQMDLVAGGITVTRFHYLG</sequence>
<evidence type="ECO:0000313" key="5">
    <source>
        <dbReference type="EMBL" id="PSC75668.1"/>
    </source>
</evidence>
<evidence type="ECO:0000256" key="1">
    <source>
        <dbReference type="ARBA" id="ARBA00010014"/>
    </source>
</evidence>
<dbReference type="EMBL" id="LHPF02000002">
    <property type="protein sequence ID" value="PSC75668.1"/>
    <property type="molecule type" value="Genomic_DNA"/>
</dbReference>
<dbReference type="GO" id="GO:0022627">
    <property type="term" value="C:cytosolic small ribosomal subunit"/>
    <property type="evidence" value="ECO:0007669"/>
    <property type="project" value="TreeGrafter"/>
</dbReference>
<dbReference type="Gene3D" id="1.10.10.10">
    <property type="entry name" value="Winged helix-like DNA-binding domain superfamily/Winged helix DNA-binding domain"/>
    <property type="match status" value="1"/>
</dbReference>
<dbReference type="FunFam" id="1.10.10.10:FF:000449">
    <property type="entry name" value="30S ribosomal protein S19e"/>
    <property type="match status" value="1"/>
</dbReference>
<comment type="caution">
    <text evidence="5">The sequence shown here is derived from an EMBL/GenBank/DDBJ whole genome shotgun (WGS) entry which is preliminary data.</text>
</comment>
<keyword evidence="6" id="KW-1185">Reference proteome</keyword>
<dbReference type="GO" id="GO:0006412">
    <property type="term" value="P:translation"/>
    <property type="evidence" value="ECO:0007669"/>
    <property type="project" value="InterPro"/>
</dbReference>
<gene>
    <name evidence="5" type="ORF">C2E20_1250</name>
</gene>
<dbReference type="InterPro" id="IPR001266">
    <property type="entry name" value="Ribosomal_eS19"/>
</dbReference>
<comment type="similarity">
    <text evidence="1">Belongs to the eukaryotic ribosomal protein eS19 family.</text>
</comment>
<keyword evidence="2" id="KW-0689">Ribosomal protein</keyword>
<evidence type="ECO:0000256" key="4">
    <source>
        <dbReference type="ARBA" id="ARBA00035143"/>
    </source>
</evidence>
<protein>
    <recommendedName>
        <fullName evidence="4">Small ribosomal subunit protein eS19</fullName>
    </recommendedName>
</protein>
<dbReference type="PANTHER" id="PTHR11710:SF0">
    <property type="entry name" value="40S RIBOSOMAL PROTEIN S19"/>
    <property type="match status" value="1"/>
</dbReference>
<dbReference type="AlphaFoldDB" id="A0A2P6VNJ6"/>
<proteinExistence type="inferred from homology"/>
<dbReference type="GO" id="GO:0003735">
    <property type="term" value="F:structural constituent of ribosome"/>
    <property type="evidence" value="ECO:0007669"/>
    <property type="project" value="InterPro"/>
</dbReference>
<dbReference type="InterPro" id="IPR036388">
    <property type="entry name" value="WH-like_DNA-bd_sf"/>
</dbReference>